<dbReference type="GO" id="GO:0006526">
    <property type="term" value="P:L-arginine biosynthetic process"/>
    <property type="evidence" value="ECO:0007669"/>
    <property type="project" value="UniProtKB-KW"/>
</dbReference>
<dbReference type="EMBL" id="QNRK01000001">
    <property type="protein sequence ID" value="RBP18185.1"/>
    <property type="molecule type" value="Genomic_DNA"/>
</dbReference>
<keyword evidence="4" id="KW-0055">Arginine biosynthesis</keyword>
<sequence length="387" mass="40825">MSEDRLAEAKALLARLIAFESVSDRSNLPLIAFVESYLAALGVASRHAPNRFGDKSALLATVGPRVDGGVALSGHTDVVPVEGQAWTSPPFVMREAEGRLYGRGACDMKGFAACVLAMVPTFQAAGLKRPIHIVLSYDEETTCLGSTDVIAWFGRDEPQPAAVVVGEPTMMEVADAHKSVATIRTVVKGCEAHSALPALGANAVAAAADVVSEIGRLAREYEKGPLDSRFAPPYSTLHVGMIHGGTARNILARECAFDWEFRGLPGISPDRPVAEVQAFVDAVALPRLTRFVSGPTIATEIEAIAPALAARPGSPAETMALRLTRSNRTIAVSFATESGHFQAAGIPTVVCGPGSIDQAHKPDEYVEETQLAACLDFLDALAGELSR</sequence>
<keyword evidence="6" id="KW-0479">Metal-binding</keyword>
<keyword evidence="7" id="KW-0378">Hydrolase</keyword>
<dbReference type="Pfam" id="PF01546">
    <property type="entry name" value="Peptidase_M20"/>
    <property type="match status" value="1"/>
</dbReference>
<evidence type="ECO:0000256" key="7">
    <source>
        <dbReference type="ARBA" id="ARBA00022801"/>
    </source>
</evidence>
<dbReference type="GO" id="GO:0008777">
    <property type="term" value="F:acetylornithine deacetylase activity"/>
    <property type="evidence" value="ECO:0007669"/>
    <property type="project" value="TreeGrafter"/>
</dbReference>
<dbReference type="PROSITE" id="PS00759">
    <property type="entry name" value="ARGE_DAPE_CPG2_2"/>
    <property type="match status" value="1"/>
</dbReference>
<proteinExistence type="inferred from homology"/>
<evidence type="ECO:0000256" key="6">
    <source>
        <dbReference type="ARBA" id="ARBA00022723"/>
    </source>
</evidence>
<keyword evidence="8" id="KW-0862">Zinc</keyword>
<comment type="caution">
    <text evidence="11">The sequence shown here is derived from an EMBL/GenBank/DDBJ whole genome shotgun (WGS) entry which is preliminary data.</text>
</comment>
<evidence type="ECO:0000256" key="5">
    <source>
        <dbReference type="ARBA" id="ARBA00022605"/>
    </source>
</evidence>
<dbReference type="InterPro" id="IPR036264">
    <property type="entry name" value="Bact_exopeptidase_dim_dom"/>
</dbReference>
<keyword evidence="12" id="KW-1185">Reference proteome</keyword>
<dbReference type="PANTHER" id="PTHR43808">
    <property type="entry name" value="ACETYLORNITHINE DEACETYLASE"/>
    <property type="match status" value="1"/>
</dbReference>
<dbReference type="GO" id="GO:0046872">
    <property type="term" value="F:metal ion binding"/>
    <property type="evidence" value="ECO:0007669"/>
    <property type="project" value="UniProtKB-KW"/>
</dbReference>
<dbReference type="NCBIfam" id="NF005710">
    <property type="entry name" value="PRK07522.1"/>
    <property type="match status" value="1"/>
</dbReference>
<reference evidence="11 12" key="1">
    <citation type="submission" date="2018-06" db="EMBL/GenBank/DDBJ databases">
        <title>Genomic Encyclopedia of Type Strains, Phase IV (KMG-IV): sequencing the most valuable type-strain genomes for metagenomic binning, comparative biology and taxonomic classification.</title>
        <authorList>
            <person name="Goeker M."/>
        </authorList>
    </citation>
    <scope>NUCLEOTIDE SEQUENCE [LARGE SCALE GENOMIC DNA]</scope>
    <source>
        <strain evidence="11 12">DSM 24875</strain>
    </source>
</reference>
<comment type="similarity">
    <text evidence="2">Belongs to the peptidase M20A family. ArgE subfamily.</text>
</comment>
<dbReference type="CDD" id="cd03894">
    <property type="entry name" value="M20_ArgE"/>
    <property type="match status" value="1"/>
</dbReference>
<dbReference type="InterPro" id="IPR002933">
    <property type="entry name" value="Peptidase_M20"/>
</dbReference>
<organism evidence="11 12">
    <name type="scientific">Roseiarcus fermentans</name>
    <dbReference type="NCBI Taxonomy" id="1473586"/>
    <lineage>
        <taxon>Bacteria</taxon>
        <taxon>Pseudomonadati</taxon>
        <taxon>Pseudomonadota</taxon>
        <taxon>Alphaproteobacteria</taxon>
        <taxon>Hyphomicrobiales</taxon>
        <taxon>Roseiarcaceae</taxon>
        <taxon>Roseiarcus</taxon>
    </lineage>
</organism>
<dbReference type="InterPro" id="IPR010169">
    <property type="entry name" value="AcOrn-deacetyl"/>
</dbReference>
<name>A0A366FWS0_9HYPH</name>
<dbReference type="Pfam" id="PF07687">
    <property type="entry name" value="M20_dimer"/>
    <property type="match status" value="1"/>
</dbReference>
<dbReference type="Gene3D" id="3.40.630.10">
    <property type="entry name" value="Zn peptidases"/>
    <property type="match status" value="1"/>
</dbReference>
<evidence type="ECO:0000313" key="11">
    <source>
        <dbReference type="EMBL" id="RBP18185.1"/>
    </source>
</evidence>
<evidence type="ECO:0000256" key="9">
    <source>
        <dbReference type="ARBA" id="ARBA00023285"/>
    </source>
</evidence>
<dbReference type="InterPro" id="IPR001261">
    <property type="entry name" value="ArgE/DapE_CS"/>
</dbReference>
<dbReference type="InterPro" id="IPR011650">
    <property type="entry name" value="Peptidase_M20_dimer"/>
</dbReference>
<dbReference type="AlphaFoldDB" id="A0A366FWS0"/>
<dbReference type="RefSeq" id="WP_113887252.1">
    <property type="nucleotide sequence ID" value="NZ_QNRK01000001.1"/>
</dbReference>
<comment type="cofactor">
    <cofactor evidence="1">
        <name>Zn(2+)</name>
        <dbReference type="ChEBI" id="CHEBI:29105"/>
    </cofactor>
</comment>
<evidence type="ECO:0000256" key="2">
    <source>
        <dbReference type="ARBA" id="ARBA00005691"/>
    </source>
</evidence>
<dbReference type="InterPro" id="IPR050072">
    <property type="entry name" value="Peptidase_M20A"/>
</dbReference>
<evidence type="ECO:0000313" key="12">
    <source>
        <dbReference type="Proteomes" id="UP000253529"/>
    </source>
</evidence>
<accession>A0A366FWS0</accession>
<dbReference type="Proteomes" id="UP000253529">
    <property type="component" value="Unassembled WGS sequence"/>
</dbReference>
<keyword evidence="5" id="KW-0028">Amino-acid biosynthesis</keyword>
<gene>
    <name evidence="11" type="ORF">DFR50_101129</name>
</gene>
<feature type="domain" description="Peptidase M20 dimerisation" evidence="10">
    <location>
        <begin position="176"/>
        <end position="284"/>
    </location>
</feature>
<dbReference type="PANTHER" id="PTHR43808:SF31">
    <property type="entry name" value="N-ACETYL-L-CITRULLINE DEACETYLASE"/>
    <property type="match status" value="1"/>
</dbReference>
<keyword evidence="9" id="KW-0170">Cobalt</keyword>
<evidence type="ECO:0000256" key="4">
    <source>
        <dbReference type="ARBA" id="ARBA00022571"/>
    </source>
</evidence>
<dbReference type="SUPFAM" id="SSF55031">
    <property type="entry name" value="Bacterial exopeptidase dimerisation domain"/>
    <property type="match status" value="1"/>
</dbReference>
<protein>
    <submittedName>
        <fullName evidence="11">Acetylornithine deacetylase</fullName>
    </submittedName>
</protein>
<dbReference type="Gene3D" id="3.30.70.360">
    <property type="match status" value="1"/>
</dbReference>
<dbReference type="NCBIfam" id="TIGR01892">
    <property type="entry name" value="AcOrn-deacetyl"/>
    <property type="match status" value="1"/>
</dbReference>
<evidence type="ECO:0000256" key="1">
    <source>
        <dbReference type="ARBA" id="ARBA00001947"/>
    </source>
</evidence>
<dbReference type="SUPFAM" id="SSF53187">
    <property type="entry name" value="Zn-dependent exopeptidases"/>
    <property type="match status" value="1"/>
</dbReference>
<dbReference type="PROSITE" id="PS00758">
    <property type="entry name" value="ARGE_DAPE_CPG2_1"/>
    <property type="match status" value="1"/>
</dbReference>
<keyword evidence="3" id="KW-0963">Cytoplasm</keyword>
<evidence type="ECO:0000256" key="3">
    <source>
        <dbReference type="ARBA" id="ARBA00022490"/>
    </source>
</evidence>
<evidence type="ECO:0000256" key="8">
    <source>
        <dbReference type="ARBA" id="ARBA00022833"/>
    </source>
</evidence>
<evidence type="ECO:0000259" key="10">
    <source>
        <dbReference type="Pfam" id="PF07687"/>
    </source>
</evidence>
<dbReference type="OrthoDB" id="9809784at2"/>